<sequence>MSFCALNFLVCKNSFLNYYFSRLLFKVEKIDLVLNRKKCIIHEFLIKFQPVY</sequence>
<evidence type="ECO:0000313" key="2">
    <source>
        <dbReference type="Proteomes" id="UP000321736"/>
    </source>
</evidence>
<name>A0A512QN25_9STAP</name>
<dbReference type="EMBL" id="BKAR01000016">
    <property type="protein sequence ID" value="GEP84853.1"/>
    <property type="molecule type" value="Genomic_DNA"/>
</dbReference>
<organism evidence="1 2">
    <name type="scientific">Staphylococcus piscifermentans</name>
    <dbReference type="NCBI Taxonomy" id="70258"/>
    <lineage>
        <taxon>Bacteria</taxon>
        <taxon>Bacillati</taxon>
        <taxon>Bacillota</taxon>
        <taxon>Bacilli</taxon>
        <taxon>Bacillales</taxon>
        <taxon>Staphylococcaceae</taxon>
        <taxon>Staphylococcus</taxon>
    </lineage>
</organism>
<accession>A0A512QN25</accession>
<dbReference type="Proteomes" id="UP000321736">
    <property type="component" value="Unassembled WGS sequence"/>
</dbReference>
<proteinExistence type="predicted"/>
<reference evidence="1 2" key="1">
    <citation type="submission" date="2019-07" db="EMBL/GenBank/DDBJ databases">
        <title>Whole genome shotgun sequence of Staphylococcus piscifermentans NBRC 109625.</title>
        <authorList>
            <person name="Hosoyama A."/>
            <person name="Uohara A."/>
            <person name="Ohji S."/>
            <person name="Ichikawa N."/>
        </authorList>
    </citation>
    <scope>NUCLEOTIDE SEQUENCE [LARGE SCALE GENOMIC DNA]</scope>
    <source>
        <strain evidence="1 2">NBRC 109625</strain>
    </source>
</reference>
<keyword evidence="2" id="KW-1185">Reference proteome</keyword>
<protein>
    <submittedName>
        <fullName evidence="1">Uncharacterized protein</fullName>
    </submittedName>
</protein>
<gene>
    <name evidence="1" type="ORF">SPI02_14380</name>
</gene>
<evidence type="ECO:0000313" key="1">
    <source>
        <dbReference type="EMBL" id="GEP84853.1"/>
    </source>
</evidence>
<comment type="caution">
    <text evidence="1">The sequence shown here is derived from an EMBL/GenBank/DDBJ whole genome shotgun (WGS) entry which is preliminary data.</text>
</comment>
<dbReference type="AlphaFoldDB" id="A0A512QN25"/>